<proteinExistence type="predicted"/>
<sequence>MSDMSNTRVSYSGRTGKHNSVQLEKAFFYLRRFFQEAKELDPVLADTLKAKIFSALSVPSDGGEIPGTSLLAFWNIMTLPDPYHS</sequence>
<dbReference type="Proteomes" id="UP000789570">
    <property type="component" value="Unassembled WGS sequence"/>
</dbReference>
<gene>
    <name evidence="1" type="ORF">FCALED_LOCUS5296</name>
</gene>
<comment type="caution">
    <text evidence="1">The sequence shown here is derived from an EMBL/GenBank/DDBJ whole genome shotgun (WGS) entry which is preliminary data.</text>
</comment>
<evidence type="ECO:0000313" key="1">
    <source>
        <dbReference type="EMBL" id="CAG8533656.1"/>
    </source>
</evidence>
<reference evidence="1" key="1">
    <citation type="submission" date="2021-06" db="EMBL/GenBank/DDBJ databases">
        <authorList>
            <person name="Kallberg Y."/>
            <person name="Tangrot J."/>
            <person name="Rosling A."/>
        </authorList>
    </citation>
    <scope>NUCLEOTIDE SEQUENCE</scope>
    <source>
        <strain evidence="1">UK204</strain>
    </source>
</reference>
<dbReference type="EMBL" id="CAJVPQ010001129">
    <property type="protein sequence ID" value="CAG8533656.1"/>
    <property type="molecule type" value="Genomic_DNA"/>
</dbReference>
<accession>A0A9N9AKF8</accession>
<dbReference type="AlphaFoldDB" id="A0A9N9AKF8"/>
<name>A0A9N9AKF8_9GLOM</name>
<keyword evidence="2" id="KW-1185">Reference proteome</keyword>
<protein>
    <submittedName>
        <fullName evidence="1">14104_t:CDS:1</fullName>
    </submittedName>
</protein>
<organism evidence="1 2">
    <name type="scientific">Funneliformis caledonium</name>
    <dbReference type="NCBI Taxonomy" id="1117310"/>
    <lineage>
        <taxon>Eukaryota</taxon>
        <taxon>Fungi</taxon>
        <taxon>Fungi incertae sedis</taxon>
        <taxon>Mucoromycota</taxon>
        <taxon>Glomeromycotina</taxon>
        <taxon>Glomeromycetes</taxon>
        <taxon>Glomerales</taxon>
        <taxon>Glomeraceae</taxon>
        <taxon>Funneliformis</taxon>
    </lineage>
</organism>
<evidence type="ECO:0000313" key="2">
    <source>
        <dbReference type="Proteomes" id="UP000789570"/>
    </source>
</evidence>